<name>Q0IFF8_AEDAE</name>
<gene>
    <name evidence="2" type="ORF">AaeL_AAEL005632</name>
</gene>
<dbReference type="InterPro" id="IPR038948">
    <property type="entry name" value="POLR1D-like"/>
</dbReference>
<dbReference type="AlphaFoldDB" id="Q0IFF8"/>
<dbReference type="OMA" id="VMQHNRR"/>
<reference evidence="2" key="3">
    <citation type="submission" date="2012-09" db="EMBL/GenBank/DDBJ databases">
        <authorList>
            <consortium name="VectorBase"/>
        </authorList>
    </citation>
    <scope>NUCLEOTIDE SEQUENCE</scope>
    <source>
        <strain evidence="2">Liverpool</strain>
    </source>
</reference>
<dbReference type="PaxDb" id="7159-AAEL005632-PA"/>
<feature type="region of interest" description="Disordered" evidence="1">
    <location>
        <begin position="174"/>
        <end position="211"/>
    </location>
</feature>
<reference evidence="2" key="2">
    <citation type="journal article" date="2007" name="Science">
        <title>Genome sequence of Aedes aegypti, a major arbovirus vector.</title>
        <authorList>
            <person name="Nene V."/>
            <person name="Wortman J.R."/>
            <person name="Lawson D."/>
            <person name="Haas B."/>
            <person name="Kodira C."/>
            <person name="Tu Z.J."/>
            <person name="Loftus B."/>
            <person name="Xi Z."/>
            <person name="Megy K."/>
            <person name="Grabherr M."/>
            <person name="Ren Q."/>
            <person name="Zdobnov E.M."/>
            <person name="Lobo N.F."/>
            <person name="Campbell K.S."/>
            <person name="Brown S.E."/>
            <person name="Bonaldo M.F."/>
            <person name="Zhu J."/>
            <person name="Sinkins S.P."/>
            <person name="Hogenkamp D.G."/>
            <person name="Amedeo P."/>
            <person name="Arensburger P."/>
            <person name="Atkinson P.W."/>
            <person name="Bidwell S."/>
            <person name="Biedler J."/>
            <person name="Birney E."/>
            <person name="Bruggner R.V."/>
            <person name="Costas J."/>
            <person name="Coy M.R."/>
            <person name="Crabtree J."/>
            <person name="Crawford M."/>
            <person name="Debruyn B."/>
            <person name="Decaprio D."/>
            <person name="Eiglmeier K."/>
            <person name="Eisenstadt E."/>
            <person name="El-Dorry H."/>
            <person name="Gelbart W.M."/>
            <person name="Gomes S.L."/>
            <person name="Hammond M."/>
            <person name="Hannick L.I."/>
            <person name="Hogan J.R."/>
            <person name="Holmes M.H."/>
            <person name="Jaffe D."/>
            <person name="Johnston J.S."/>
            <person name="Kennedy R.C."/>
            <person name="Koo H."/>
            <person name="Kravitz S."/>
            <person name="Kriventseva E.V."/>
            <person name="Kulp D."/>
            <person name="Labutti K."/>
            <person name="Lee E."/>
            <person name="Li S."/>
            <person name="Lovin D.D."/>
            <person name="Mao C."/>
            <person name="Mauceli E."/>
            <person name="Menck C.F."/>
            <person name="Miller J.R."/>
            <person name="Montgomery P."/>
            <person name="Mori A."/>
            <person name="Nascimento A.L."/>
            <person name="Naveira H.F."/>
            <person name="Nusbaum C."/>
            <person name="O'leary S."/>
            <person name="Orvis J."/>
            <person name="Pertea M."/>
            <person name="Quesneville H."/>
            <person name="Reidenbach K.R."/>
            <person name="Rogers Y.H."/>
            <person name="Roth C.W."/>
            <person name="Schneider J.R."/>
            <person name="Schatz M."/>
            <person name="Shumway M."/>
            <person name="Stanke M."/>
            <person name="Stinson E.O."/>
            <person name="Tubio J.M."/>
            <person name="Vanzee J.P."/>
            <person name="Verjovski-Almeida S."/>
            <person name="Werner D."/>
            <person name="White O."/>
            <person name="Wyder S."/>
            <person name="Zeng Q."/>
            <person name="Zhao Q."/>
            <person name="Zhao Y."/>
            <person name="Hill C.A."/>
            <person name="Raikhel A.S."/>
            <person name="Soares M.B."/>
            <person name="Knudson D.L."/>
            <person name="Lee N.H."/>
            <person name="Galagan J."/>
            <person name="Salzberg S.L."/>
            <person name="Paulsen I.T."/>
            <person name="Dimopoulos G."/>
            <person name="Collins F.H."/>
            <person name="Birren B."/>
            <person name="Fraser-Liggett C.M."/>
            <person name="Severson D.W."/>
        </authorList>
    </citation>
    <scope>NUCLEOTIDE SEQUENCE [LARGE SCALE GENOMIC DNA]</scope>
    <source>
        <strain evidence="2">Liverpool</strain>
    </source>
</reference>
<evidence type="ECO:0000313" key="3">
    <source>
        <dbReference type="Proteomes" id="UP000682892"/>
    </source>
</evidence>
<sequence>MNWTPGKIVGTVKPAGANVAPIPASVLAPVPAPVIASQNQKLVPLPVPAPLLGTTTPASASGSSGAKAEKPVALKGTVQSQPTGANRILGTIKVAGSDQPGISCDQLTNKAVEEIYRDAKIGRIRASQVGALGWRGCPLKKTNKRFLNRTMNSVMQHNRRETIRTFHSSTQKLIEMDRQDDVRHRHRKRSPPKASSRSGRHGEVVHLDDDEDDEDFTRDVIGVDQLGLKRARAARREKATEEMEEGEIRSDDED</sequence>
<dbReference type="PhylomeDB" id="Q0IFF8"/>
<dbReference type="STRING" id="7159.Q0IFF8"/>
<evidence type="ECO:0000313" key="2">
    <source>
        <dbReference type="EMBL" id="EAT42867.1"/>
    </source>
</evidence>
<accession>Q0IFF8</accession>
<feature type="compositionally biased region" description="Basic and acidic residues" evidence="1">
    <location>
        <begin position="174"/>
        <end position="183"/>
    </location>
</feature>
<dbReference type="PANTHER" id="PTHR34769:SF1">
    <property type="entry name" value="RNA POLYMERASE I AND III SUBUNIT D"/>
    <property type="match status" value="1"/>
</dbReference>
<feature type="region of interest" description="Disordered" evidence="1">
    <location>
        <begin position="227"/>
        <end position="254"/>
    </location>
</feature>
<proteinExistence type="predicted"/>
<dbReference type="eggNOG" id="ENOG502T95R">
    <property type="taxonomic scope" value="Eukaryota"/>
</dbReference>
<dbReference type="VEuPathDB" id="VectorBase:AAEL022025"/>
<protein>
    <submittedName>
        <fullName evidence="2">AAEL005632-PA</fullName>
    </submittedName>
</protein>
<organism evidence="2 3">
    <name type="scientific">Aedes aegypti</name>
    <name type="common">Yellowfever mosquito</name>
    <name type="synonym">Culex aegypti</name>
    <dbReference type="NCBI Taxonomy" id="7159"/>
    <lineage>
        <taxon>Eukaryota</taxon>
        <taxon>Metazoa</taxon>
        <taxon>Ecdysozoa</taxon>
        <taxon>Arthropoda</taxon>
        <taxon>Hexapoda</taxon>
        <taxon>Insecta</taxon>
        <taxon>Pterygota</taxon>
        <taxon>Neoptera</taxon>
        <taxon>Endopterygota</taxon>
        <taxon>Diptera</taxon>
        <taxon>Nematocera</taxon>
        <taxon>Culicoidea</taxon>
        <taxon>Culicidae</taxon>
        <taxon>Culicinae</taxon>
        <taxon>Aedini</taxon>
        <taxon>Aedes</taxon>
        <taxon>Stegomyia</taxon>
    </lineage>
</organism>
<dbReference type="EMBL" id="CH477351">
    <property type="protein sequence ID" value="EAT42867.1"/>
    <property type="molecule type" value="Genomic_DNA"/>
</dbReference>
<reference evidence="2" key="1">
    <citation type="submission" date="2005-10" db="EMBL/GenBank/DDBJ databases">
        <authorList>
            <person name="Loftus B.J."/>
            <person name="Nene V.M."/>
            <person name="Hannick L.I."/>
            <person name="Bidwell S."/>
            <person name="Haas B."/>
            <person name="Amedeo P."/>
            <person name="Orvis J."/>
            <person name="Wortman J.R."/>
            <person name="White O.R."/>
            <person name="Salzberg S."/>
            <person name="Shumway M."/>
            <person name="Koo H."/>
            <person name="Zhao Y."/>
            <person name="Holmes M."/>
            <person name="Miller J."/>
            <person name="Schatz M."/>
            <person name="Pop M."/>
            <person name="Pai G."/>
            <person name="Utterback T."/>
            <person name="Rogers Y.-H."/>
            <person name="Kravitz S."/>
            <person name="Fraser C.M."/>
        </authorList>
    </citation>
    <scope>NUCLEOTIDE SEQUENCE</scope>
    <source>
        <strain evidence="2">Liverpool</strain>
    </source>
</reference>
<dbReference type="Proteomes" id="UP000682892">
    <property type="component" value="Unassembled WGS sequence"/>
</dbReference>
<dbReference type="HOGENOM" id="CLU_1157415_0_0_1"/>
<feature type="compositionally biased region" description="Basic and acidic residues" evidence="1">
    <location>
        <begin position="234"/>
        <end position="254"/>
    </location>
</feature>
<dbReference type="PANTHER" id="PTHR34769">
    <property type="entry name" value="RCG42593, ISOFORM CRA_A"/>
    <property type="match status" value="1"/>
</dbReference>
<evidence type="ECO:0000256" key="1">
    <source>
        <dbReference type="SAM" id="MobiDB-lite"/>
    </source>
</evidence>